<evidence type="ECO:0000259" key="4">
    <source>
        <dbReference type="PROSITE" id="PS51831"/>
    </source>
</evidence>
<evidence type="ECO:0000256" key="2">
    <source>
        <dbReference type="HAMAP-Rule" id="MF_01212"/>
    </source>
</evidence>
<dbReference type="RefSeq" id="WP_119341700.1">
    <property type="nucleotide sequence ID" value="NZ_BJXL01000205.1"/>
</dbReference>
<comment type="similarity">
    <text evidence="2">Belongs to the dGTPase family. Type 2 subfamily.</text>
</comment>
<dbReference type="CDD" id="cd00077">
    <property type="entry name" value="HDc"/>
    <property type="match status" value="1"/>
</dbReference>
<proteinExistence type="inferred from homology"/>
<dbReference type="InterPro" id="IPR023023">
    <property type="entry name" value="dNTPase_2"/>
</dbReference>
<dbReference type="Gene3D" id="1.10.3210.10">
    <property type="entry name" value="Hypothetical protein af1432"/>
    <property type="match status" value="1"/>
</dbReference>
<feature type="region of interest" description="Disordered" evidence="3">
    <location>
        <begin position="21"/>
        <end position="45"/>
    </location>
</feature>
<dbReference type="PROSITE" id="PS51831">
    <property type="entry name" value="HD"/>
    <property type="match status" value="1"/>
</dbReference>
<dbReference type="Proteomes" id="UP000321197">
    <property type="component" value="Unassembled WGS sequence"/>
</dbReference>
<dbReference type="Pfam" id="PF13286">
    <property type="entry name" value="HD_assoc"/>
    <property type="match status" value="1"/>
</dbReference>
<evidence type="ECO:0000313" key="5">
    <source>
        <dbReference type="EMBL" id="GEM85259.1"/>
    </source>
</evidence>
<gene>
    <name evidence="5" type="ORF">MHY01S_34250</name>
</gene>
<dbReference type="AlphaFoldDB" id="A0A511R6L8"/>
<dbReference type="SUPFAM" id="SSF109604">
    <property type="entry name" value="HD-domain/PDEase-like"/>
    <property type="match status" value="1"/>
</dbReference>
<protein>
    <recommendedName>
        <fullName evidence="2">Deoxyguanosinetriphosphate triphosphohydrolase-like protein</fullName>
    </recommendedName>
</protein>
<comment type="caution">
    <text evidence="5">The sequence shown here is derived from an EMBL/GenBank/DDBJ whole genome shotgun (WGS) entry which is preliminary data.</text>
</comment>
<organism evidence="5 6">
    <name type="scientific">Meiothermus hypogaeus NBRC 106114</name>
    <dbReference type="NCBI Taxonomy" id="1227553"/>
    <lineage>
        <taxon>Bacteria</taxon>
        <taxon>Thermotogati</taxon>
        <taxon>Deinococcota</taxon>
        <taxon>Deinococci</taxon>
        <taxon>Thermales</taxon>
        <taxon>Thermaceae</taxon>
        <taxon>Meiothermus</taxon>
    </lineage>
</organism>
<dbReference type="SMART" id="SM00471">
    <property type="entry name" value="HDc"/>
    <property type="match status" value="1"/>
</dbReference>
<evidence type="ECO:0000313" key="6">
    <source>
        <dbReference type="Proteomes" id="UP000321197"/>
    </source>
</evidence>
<dbReference type="FunFam" id="1.10.3210.10:FF:000024">
    <property type="entry name" value="Deoxyguanosinetriphosphate triphosphohydrolase-like protein"/>
    <property type="match status" value="1"/>
</dbReference>
<dbReference type="InterPro" id="IPR006674">
    <property type="entry name" value="HD_domain"/>
</dbReference>
<accession>A0A511R6L8</accession>
<dbReference type="GO" id="GO:0006203">
    <property type="term" value="P:dGTP catabolic process"/>
    <property type="evidence" value="ECO:0007669"/>
    <property type="project" value="TreeGrafter"/>
</dbReference>
<dbReference type="GO" id="GO:0008832">
    <property type="term" value="F:dGTPase activity"/>
    <property type="evidence" value="ECO:0007669"/>
    <property type="project" value="TreeGrafter"/>
</dbReference>
<sequence>MLFERAYLEALEAQTLAPYAVKSSESRGREHPEPESRYRTPFQKDRDRVNHTTAFRRLQYKTQVFVNFEGDYYRTRLTHTLEVAQVARSIARALGLNQELAETIAFAHDLGHPPFGHSGEAVLDGLMQGHGGFDHNKQSMRIVTYLEQRYPGFRGLNLCWETREGIVKHETRYDLPDAEGYEPHLRPSLEAQIVNLADEIAYNAHDLDDGLRAGLLQPGQLWEVELLRDLLGELGLHPDRFDEMGRRVFIRELLGLIITDTIHATHALLQQHQIESLEAVRRHPAPLAVYSEGLTQQLDILREFLYANLYRHYYVVRQVGKSRFVLEKLFDAYIHDPAVLPPQVQQAGETEGLYRAACDYIAGMTDRFALDEYARLFEPEFHR</sequence>
<dbReference type="PANTHER" id="PTHR11373:SF43">
    <property type="entry name" value="DEOXYGUANOSINETRIPHOSPHATE TRIPHOSPHOHYDROLASE-LIKE PROTEIN"/>
    <property type="match status" value="1"/>
</dbReference>
<dbReference type="InterPro" id="IPR003607">
    <property type="entry name" value="HD/PDEase_dom"/>
</dbReference>
<dbReference type="NCBIfam" id="TIGR01353">
    <property type="entry name" value="dGTP_triPase"/>
    <property type="match status" value="1"/>
</dbReference>
<dbReference type="Pfam" id="PF01966">
    <property type="entry name" value="HD"/>
    <property type="match status" value="1"/>
</dbReference>
<evidence type="ECO:0000256" key="1">
    <source>
        <dbReference type="ARBA" id="ARBA00022801"/>
    </source>
</evidence>
<feature type="domain" description="HD" evidence="4">
    <location>
        <begin position="76"/>
        <end position="203"/>
    </location>
</feature>
<reference evidence="5 6" key="1">
    <citation type="submission" date="2019-07" db="EMBL/GenBank/DDBJ databases">
        <title>Whole genome shotgun sequence of Meiothermus hypogaeus NBRC 106114.</title>
        <authorList>
            <person name="Hosoyama A."/>
            <person name="Uohara A."/>
            <person name="Ohji S."/>
            <person name="Ichikawa N."/>
        </authorList>
    </citation>
    <scope>NUCLEOTIDE SEQUENCE [LARGE SCALE GENOMIC DNA]</scope>
    <source>
        <strain evidence="5 6">NBRC 106114</strain>
    </source>
</reference>
<dbReference type="NCBIfam" id="NF002326">
    <property type="entry name" value="PRK01286.1-1"/>
    <property type="match status" value="1"/>
</dbReference>
<dbReference type="InterPro" id="IPR006261">
    <property type="entry name" value="dGTPase"/>
</dbReference>
<name>A0A511R6L8_9DEIN</name>
<dbReference type="OrthoDB" id="9803619at2"/>
<evidence type="ECO:0000256" key="3">
    <source>
        <dbReference type="SAM" id="MobiDB-lite"/>
    </source>
</evidence>
<keyword evidence="1 2" id="KW-0378">Hydrolase</keyword>
<dbReference type="HAMAP" id="MF_01212">
    <property type="entry name" value="dGTPase_type2"/>
    <property type="match status" value="1"/>
</dbReference>
<dbReference type="EMBL" id="BJXL01000205">
    <property type="protein sequence ID" value="GEM85259.1"/>
    <property type="molecule type" value="Genomic_DNA"/>
</dbReference>
<dbReference type="PANTHER" id="PTHR11373">
    <property type="entry name" value="DEOXYNUCLEOSIDE TRIPHOSPHATE TRIPHOSPHOHYDROLASE"/>
    <property type="match status" value="1"/>
</dbReference>
<feature type="compositionally biased region" description="Basic and acidic residues" evidence="3">
    <location>
        <begin position="24"/>
        <end position="45"/>
    </location>
</feature>
<dbReference type="InterPro" id="IPR026875">
    <property type="entry name" value="PHydrolase_assoc_dom"/>
</dbReference>
<dbReference type="InterPro" id="IPR050135">
    <property type="entry name" value="dGTPase-like"/>
</dbReference>